<proteinExistence type="predicted"/>
<dbReference type="AlphaFoldDB" id="A1R6T0"/>
<feature type="transmembrane region" description="Helical" evidence="2">
    <location>
        <begin position="167"/>
        <end position="188"/>
    </location>
</feature>
<evidence type="ECO:0000256" key="3">
    <source>
        <dbReference type="SAM" id="SignalP"/>
    </source>
</evidence>
<dbReference type="RefSeq" id="WP_011774886.1">
    <property type="nucleotide sequence ID" value="NC_008711.1"/>
</dbReference>
<dbReference type="EMBL" id="CP000474">
    <property type="protein sequence ID" value="ABM06269.1"/>
    <property type="molecule type" value="Genomic_DNA"/>
</dbReference>
<dbReference type="Proteomes" id="UP000000637">
    <property type="component" value="Chromosome"/>
</dbReference>
<accession>A1R6T0</accession>
<name>A1R6T0_PAEAT</name>
<evidence type="ECO:0000256" key="2">
    <source>
        <dbReference type="SAM" id="Phobius"/>
    </source>
</evidence>
<evidence type="ECO:0000313" key="5">
    <source>
        <dbReference type="Proteomes" id="UP000000637"/>
    </source>
</evidence>
<feature type="compositionally biased region" description="Gly residues" evidence="1">
    <location>
        <begin position="125"/>
        <end position="136"/>
    </location>
</feature>
<keyword evidence="2" id="KW-1133">Transmembrane helix</keyword>
<dbReference type="HOGENOM" id="CLU_1375741_0_0_11"/>
<feature type="region of interest" description="Disordered" evidence="1">
    <location>
        <begin position="120"/>
        <end position="143"/>
    </location>
</feature>
<dbReference type="OrthoDB" id="4951473at2"/>
<protein>
    <submittedName>
        <fullName evidence="4">Uncharacterized protein</fullName>
    </submittedName>
</protein>
<dbReference type="eggNOG" id="ENOG502ZNMN">
    <property type="taxonomic scope" value="Bacteria"/>
</dbReference>
<feature type="signal peptide" evidence="3">
    <location>
        <begin position="1"/>
        <end position="24"/>
    </location>
</feature>
<evidence type="ECO:0000313" key="4">
    <source>
        <dbReference type="EMBL" id="ABM06269.1"/>
    </source>
</evidence>
<keyword evidence="2" id="KW-0812">Transmembrane</keyword>
<dbReference type="KEGG" id="aau:AAur_2200"/>
<keyword evidence="5" id="KW-1185">Reference proteome</keyword>
<keyword evidence="3" id="KW-0732">Signal</keyword>
<keyword evidence="2" id="KW-0472">Membrane</keyword>
<organism evidence="4 5">
    <name type="scientific">Paenarthrobacter aurescens (strain TC1)</name>
    <dbReference type="NCBI Taxonomy" id="290340"/>
    <lineage>
        <taxon>Bacteria</taxon>
        <taxon>Bacillati</taxon>
        <taxon>Actinomycetota</taxon>
        <taxon>Actinomycetes</taxon>
        <taxon>Micrococcales</taxon>
        <taxon>Micrococcaceae</taxon>
        <taxon>Paenarthrobacter</taxon>
    </lineage>
</organism>
<reference evidence="4 5" key="1">
    <citation type="journal article" date="2006" name="PLoS Genet.">
        <title>Secrets of soil survival revealed by the genome sequence of Arthrobacter aurescens TC1.</title>
        <authorList>
            <person name="Mongodin E.F."/>
            <person name="Shapir N."/>
            <person name="Daugherty S.C."/>
            <person name="DeBoy R.T."/>
            <person name="Emerson J.B."/>
            <person name="Shvartzbeyn A."/>
            <person name="Radune D."/>
            <person name="Vamathevan J."/>
            <person name="Riggs F."/>
            <person name="Grinberg V."/>
            <person name="Khouri H."/>
            <person name="Wackett L.P."/>
            <person name="Nelson K.E."/>
            <person name="Sadowsky M.J."/>
        </authorList>
    </citation>
    <scope>NUCLEOTIDE SEQUENCE [LARGE SCALE GENOMIC DNA]</scope>
    <source>
        <strain evidence="4 5">TC1</strain>
    </source>
</reference>
<sequence>MKKTITTLMVAGTVMFAGIAPAVASTYPAPGNEQGTVSDGTIDRGETITFAAGGYLPGETVNITFEKRGGPQGSAPANFSVVANGEGAITTSVTFEDAGSFMITAVGSESGVTRSARVAVNNGNHGRGNNGNGKGGGNHDSDFVAVSSVTDARAAVGPEKLATDPGLIVWGLAGAGVLAAGAASVVIARRRSGATPSD</sequence>
<feature type="chain" id="PRO_5039053277" evidence="3">
    <location>
        <begin position="25"/>
        <end position="198"/>
    </location>
</feature>
<evidence type="ECO:0000256" key="1">
    <source>
        <dbReference type="SAM" id="MobiDB-lite"/>
    </source>
</evidence>
<gene>
    <name evidence="4" type="ordered locus">AAur_2200</name>
</gene>